<dbReference type="KEGG" id="bsc:COCSADRAFT_233894"/>
<dbReference type="HOGENOM" id="CLU_535255_0_0_1"/>
<dbReference type="InterPro" id="IPR013087">
    <property type="entry name" value="Znf_C2H2_type"/>
</dbReference>
<dbReference type="EMBL" id="KB445648">
    <property type="protein sequence ID" value="EMD61653.1"/>
    <property type="molecule type" value="Genomic_DNA"/>
</dbReference>
<feature type="region of interest" description="Disordered" evidence="2">
    <location>
        <begin position="82"/>
        <end position="104"/>
    </location>
</feature>
<organism evidence="4 5">
    <name type="scientific">Cochliobolus sativus (strain ND90Pr / ATCC 201652)</name>
    <name type="common">Common root rot and spot blotch fungus</name>
    <name type="synonym">Bipolaris sorokiniana</name>
    <dbReference type="NCBI Taxonomy" id="665912"/>
    <lineage>
        <taxon>Eukaryota</taxon>
        <taxon>Fungi</taxon>
        <taxon>Dikarya</taxon>
        <taxon>Ascomycota</taxon>
        <taxon>Pezizomycotina</taxon>
        <taxon>Dothideomycetes</taxon>
        <taxon>Pleosporomycetidae</taxon>
        <taxon>Pleosporales</taxon>
        <taxon>Pleosporineae</taxon>
        <taxon>Pleosporaceae</taxon>
        <taxon>Bipolaris</taxon>
    </lineage>
</organism>
<proteinExistence type="predicted"/>
<name>M2S3A7_COCSN</name>
<evidence type="ECO:0000313" key="4">
    <source>
        <dbReference type="EMBL" id="EMD61653.1"/>
    </source>
</evidence>
<dbReference type="eggNOG" id="ENOG502T5Y0">
    <property type="taxonomic scope" value="Eukaryota"/>
</dbReference>
<feature type="domain" description="C2H2-type" evidence="3">
    <location>
        <begin position="444"/>
        <end position="469"/>
    </location>
</feature>
<feature type="region of interest" description="Disordered" evidence="2">
    <location>
        <begin position="361"/>
        <end position="400"/>
    </location>
</feature>
<dbReference type="Proteomes" id="UP000016934">
    <property type="component" value="Unassembled WGS sequence"/>
</dbReference>
<feature type="compositionally biased region" description="Basic and acidic residues" evidence="2">
    <location>
        <begin position="364"/>
        <end position="374"/>
    </location>
</feature>
<reference evidence="5" key="2">
    <citation type="journal article" date="2013" name="PLoS Genet.">
        <title>Comparative genome structure, secondary metabolite, and effector coding capacity across Cochliobolus pathogens.</title>
        <authorList>
            <person name="Condon B.J."/>
            <person name="Leng Y."/>
            <person name="Wu D."/>
            <person name="Bushley K.E."/>
            <person name="Ohm R.A."/>
            <person name="Otillar R."/>
            <person name="Martin J."/>
            <person name="Schackwitz W."/>
            <person name="Grimwood J."/>
            <person name="MohdZainudin N."/>
            <person name="Xue C."/>
            <person name="Wang R."/>
            <person name="Manning V.A."/>
            <person name="Dhillon B."/>
            <person name="Tu Z.J."/>
            <person name="Steffenson B.J."/>
            <person name="Salamov A."/>
            <person name="Sun H."/>
            <person name="Lowry S."/>
            <person name="LaButti K."/>
            <person name="Han J."/>
            <person name="Copeland A."/>
            <person name="Lindquist E."/>
            <person name="Barry K."/>
            <person name="Schmutz J."/>
            <person name="Baker S.E."/>
            <person name="Ciuffetti L.M."/>
            <person name="Grigoriev I.V."/>
            <person name="Zhong S."/>
            <person name="Turgeon B.G."/>
        </authorList>
    </citation>
    <scope>NUCLEOTIDE SEQUENCE [LARGE SCALE GENOMIC DNA]</scope>
    <source>
        <strain evidence="5">ND90Pr / ATCC 201652</strain>
    </source>
</reference>
<evidence type="ECO:0000259" key="3">
    <source>
        <dbReference type="PROSITE" id="PS50157"/>
    </source>
</evidence>
<keyword evidence="5" id="KW-1185">Reference proteome</keyword>
<feature type="region of interest" description="Disordered" evidence="2">
    <location>
        <begin position="476"/>
        <end position="496"/>
    </location>
</feature>
<keyword evidence="1" id="KW-0863">Zinc-finger</keyword>
<dbReference type="RefSeq" id="XP_007702944.1">
    <property type="nucleotide sequence ID" value="XM_007704754.1"/>
</dbReference>
<evidence type="ECO:0000256" key="2">
    <source>
        <dbReference type="SAM" id="MobiDB-lite"/>
    </source>
</evidence>
<dbReference type="PROSITE" id="PS00028">
    <property type="entry name" value="ZINC_FINGER_C2H2_1"/>
    <property type="match status" value="1"/>
</dbReference>
<keyword evidence="1" id="KW-0862">Zinc</keyword>
<dbReference type="OrthoDB" id="3695726at2759"/>
<dbReference type="PROSITE" id="PS50157">
    <property type="entry name" value="ZINC_FINGER_C2H2_2"/>
    <property type="match status" value="1"/>
</dbReference>
<dbReference type="AlphaFoldDB" id="M2S3A7"/>
<dbReference type="OMA" id="NRCEATF"/>
<protein>
    <recommendedName>
        <fullName evidence="3">C2H2-type domain-containing protein</fullName>
    </recommendedName>
</protein>
<keyword evidence="1" id="KW-0479">Metal-binding</keyword>
<dbReference type="GeneID" id="19134830"/>
<accession>M2S3A7</accession>
<reference evidence="4 5" key="1">
    <citation type="journal article" date="2012" name="PLoS Pathog.">
        <title>Diverse lifestyles and strategies of plant pathogenesis encoded in the genomes of eighteen Dothideomycetes fungi.</title>
        <authorList>
            <person name="Ohm R.A."/>
            <person name="Feau N."/>
            <person name="Henrissat B."/>
            <person name="Schoch C.L."/>
            <person name="Horwitz B.A."/>
            <person name="Barry K.W."/>
            <person name="Condon B.J."/>
            <person name="Copeland A.C."/>
            <person name="Dhillon B."/>
            <person name="Glaser F."/>
            <person name="Hesse C.N."/>
            <person name="Kosti I."/>
            <person name="LaButti K."/>
            <person name="Lindquist E.A."/>
            <person name="Lucas S."/>
            <person name="Salamov A.A."/>
            <person name="Bradshaw R.E."/>
            <person name="Ciuffetti L."/>
            <person name="Hamelin R.C."/>
            <person name="Kema G.H.J."/>
            <person name="Lawrence C."/>
            <person name="Scott J.A."/>
            <person name="Spatafora J.W."/>
            <person name="Turgeon B.G."/>
            <person name="de Wit P.J.G.M."/>
            <person name="Zhong S."/>
            <person name="Goodwin S.B."/>
            <person name="Grigoriev I.V."/>
        </authorList>
    </citation>
    <scope>NUCLEOTIDE SEQUENCE [LARGE SCALE GENOMIC DNA]</scope>
    <source>
        <strain evidence="5">ND90Pr / ATCC 201652</strain>
    </source>
</reference>
<feature type="compositionally biased region" description="Polar residues" evidence="2">
    <location>
        <begin position="387"/>
        <end position="400"/>
    </location>
</feature>
<dbReference type="Gene3D" id="3.30.160.60">
    <property type="entry name" value="Classic Zinc Finger"/>
    <property type="match status" value="1"/>
</dbReference>
<gene>
    <name evidence="4" type="ORF">COCSADRAFT_233894</name>
</gene>
<sequence length="496" mass="54748">MMPEIGSGFDEVDWPEHQHPHQTLLSMGAQSAEGTVAQHTNQYWAPYPEDRRERAPVEHWGQNGHPTSTHSQHHVVFEGYSAEQSPSRAANRNPGSFRENTAYSVNGPHHAYRTMENRHEPLMPVHSRTYYQDESAPNAYHGAHMQPEFLLRAPSSFPNSVHGAANNAYAANLDTLSHLGAHVIHEDTCRTPKSSSSDLQYQQYYGQEPETPIDPTLDQEQGSFSMTESTLGPWSSPQGGIVVQLDAPDSEPWNAVGLMDGSQTTRSTRQIQAGVDRMTLRATRSMSAYGDPSSVSSMRSGFETLLSSESPYFPQSSAPASQMDVFDSYKFPLGIDCTSGPRTNSRNRHWLKVEGAATPTRTRGHLERYPHSDPGRYLQLPGKRRASSASSQITEATSSSAVSGLGQGVLKCGVNRCEATFSGRYGKGNRARHKKDYHGGKEPVICEDSSCGKIFRRSDARLKHYRSRHPHLVGINKQVSRPGRRNPAPGDLDGDA</sequence>
<evidence type="ECO:0000313" key="5">
    <source>
        <dbReference type="Proteomes" id="UP000016934"/>
    </source>
</evidence>
<dbReference type="GO" id="GO:0008270">
    <property type="term" value="F:zinc ion binding"/>
    <property type="evidence" value="ECO:0007669"/>
    <property type="project" value="UniProtKB-KW"/>
</dbReference>
<evidence type="ECO:0000256" key="1">
    <source>
        <dbReference type="PROSITE-ProRule" id="PRU00042"/>
    </source>
</evidence>